<reference evidence="1 2" key="1">
    <citation type="submission" date="2019-01" db="EMBL/GenBank/DDBJ databases">
        <title>Sinorhodobacter populi sp. nov. isolated from the symptomatic bark tissue of Populus euramericana canker.</title>
        <authorList>
            <person name="Xu G."/>
        </authorList>
    </citation>
    <scope>NUCLEOTIDE SEQUENCE [LARGE SCALE GENOMIC DNA]</scope>
    <source>
        <strain evidence="1 2">2D-5</strain>
    </source>
</reference>
<organism evidence="1 2">
    <name type="scientific">Paenirhodobacter populi</name>
    <dbReference type="NCBI Taxonomy" id="2306993"/>
    <lineage>
        <taxon>Bacteria</taxon>
        <taxon>Pseudomonadati</taxon>
        <taxon>Pseudomonadota</taxon>
        <taxon>Alphaproteobacteria</taxon>
        <taxon>Rhodobacterales</taxon>
        <taxon>Rhodobacter group</taxon>
        <taxon>Paenirhodobacter</taxon>
    </lineage>
</organism>
<protein>
    <recommendedName>
        <fullName evidence="3">Phage tail protein</fullName>
    </recommendedName>
</protein>
<keyword evidence="2" id="KW-1185">Reference proteome</keyword>
<evidence type="ECO:0000313" key="2">
    <source>
        <dbReference type="Proteomes" id="UP000285710"/>
    </source>
</evidence>
<proteinExistence type="predicted"/>
<dbReference type="EMBL" id="SAUW01000003">
    <property type="protein sequence ID" value="RWR14262.1"/>
    <property type="molecule type" value="Genomic_DNA"/>
</dbReference>
<dbReference type="Proteomes" id="UP000285710">
    <property type="component" value="Unassembled WGS sequence"/>
</dbReference>
<sequence>MATTTYSTGTISVAAGSTAVTGVGTAWLTGGIRAGDMLMAAGLCVPIAAVNSATSITLARAWPGAALSGAVYDIDYRDDGVRSLAAANQLLQTLTSGTLTSLAALTGAANKLPYFTGANVMELTNITPAARAILALTGAAGAKIPVVTAAGTAALRDIVGTVSQAAGIPTGALVEAGSNANGYYWRFAGGLQVCLQNIDFTDTAVATANGAMFIAAANTLWTYPISFPAGAPMVWGSLSSSVENVQGVYLRNATTASCNIRPYSSVSRAAGVAKTAVVVAIGRWHA</sequence>
<reference evidence="1 2" key="2">
    <citation type="submission" date="2019-01" db="EMBL/GenBank/DDBJ databases">
        <authorList>
            <person name="Li Y."/>
        </authorList>
    </citation>
    <scope>NUCLEOTIDE SEQUENCE [LARGE SCALE GENOMIC DNA]</scope>
    <source>
        <strain evidence="1 2">2D-5</strain>
    </source>
</reference>
<name>A0A443J1E3_9RHOB</name>
<dbReference type="RefSeq" id="WP_128268836.1">
    <property type="nucleotide sequence ID" value="NZ_SAUW01000003.1"/>
</dbReference>
<dbReference type="AlphaFoldDB" id="A0A443J1E3"/>
<accession>A0A443J1E3</accession>
<evidence type="ECO:0000313" key="1">
    <source>
        <dbReference type="EMBL" id="RWR14262.1"/>
    </source>
</evidence>
<comment type="caution">
    <text evidence="1">The sequence shown here is derived from an EMBL/GenBank/DDBJ whole genome shotgun (WGS) entry which is preliminary data.</text>
</comment>
<gene>
    <name evidence="1" type="ORF">D2T33_03335</name>
</gene>
<evidence type="ECO:0008006" key="3">
    <source>
        <dbReference type="Google" id="ProtNLM"/>
    </source>
</evidence>